<organism evidence="2 3">
    <name type="scientific">Necator americanus</name>
    <name type="common">Human hookworm</name>
    <dbReference type="NCBI Taxonomy" id="51031"/>
    <lineage>
        <taxon>Eukaryota</taxon>
        <taxon>Metazoa</taxon>
        <taxon>Ecdysozoa</taxon>
        <taxon>Nematoda</taxon>
        <taxon>Chromadorea</taxon>
        <taxon>Rhabditida</taxon>
        <taxon>Rhabditina</taxon>
        <taxon>Rhabditomorpha</taxon>
        <taxon>Strongyloidea</taxon>
        <taxon>Ancylostomatidae</taxon>
        <taxon>Bunostominae</taxon>
        <taxon>Necator</taxon>
    </lineage>
</organism>
<dbReference type="AlphaFoldDB" id="W2TWE6"/>
<dbReference type="EMBL" id="KI657591">
    <property type="protein sequence ID" value="ETN86178.1"/>
    <property type="molecule type" value="Genomic_DNA"/>
</dbReference>
<dbReference type="Proteomes" id="UP000053676">
    <property type="component" value="Unassembled WGS sequence"/>
</dbReference>
<reference evidence="3" key="1">
    <citation type="journal article" date="2014" name="Nat. Genet.">
        <title>Genome of the human hookworm Necator americanus.</title>
        <authorList>
            <person name="Tang Y.T."/>
            <person name="Gao X."/>
            <person name="Rosa B.A."/>
            <person name="Abubucker S."/>
            <person name="Hallsworth-Pepin K."/>
            <person name="Martin J."/>
            <person name="Tyagi R."/>
            <person name="Heizer E."/>
            <person name="Zhang X."/>
            <person name="Bhonagiri-Palsikar V."/>
            <person name="Minx P."/>
            <person name="Warren W.C."/>
            <person name="Wang Q."/>
            <person name="Zhan B."/>
            <person name="Hotez P.J."/>
            <person name="Sternberg P.W."/>
            <person name="Dougall A."/>
            <person name="Gaze S.T."/>
            <person name="Mulvenna J."/>
            <person name="Sotillo J."/>
            <person name="Ranganathan S."/>
            <person name="Rabelo E.M."/>
            <person name="Wilson R.K."/>
            <person name="Felgner P.L."/>
            <person name="Bethony J."/>
            <person name="Hawdon J.M."/>
            <person name="Gasser R.B."/>
            <person name="Loukas A."/>
            <person name="Mitreva M."/>
        </authorList>
    </citation>
    <scope>NUCLEOTIDE SEQUENCE [LARGE SCALE GENOMIC DNA]</scope>
</reference>
<protein>
    <submittedName>
        <fullName evidence="2">Uncharacterized protein</fullName>
    </submittedName>
</protein>
<name>W2TWE6_NECAM</name>
<keyword evidence="3" id="KW-1185">Reference proteome</keyword>
<evidence type="ECO:0000313" key="2">
    <source>
        <dbReference type="EMBL" id="ETN86178.1"/>
    </source>
</evidence>
<sequence length="64" mass="7225">MVQILNKSTKTIGTSALRRRRRQVSLEPDGVSSALLHPPDTKKKELDQDCMFEQNPTSCNRAQV</sequence>
<feature type="region of interest" description="Disordered" evidence="1">
    <location>
        <begin position="1"/>
        <end position="42"/>
    </location>
</feature>
<accession>W2TWE6</accession>
<evidence type="ECO:0000256" key="1">
    <source>
        <dbReference type="SAM" id="MobiDB-lite"/>
    </source>
</evidence>
<gene>
    <name evidence="2" type="ORF">NECAME_01304</name>
</gene>
<evidence type="ECO:0000313" key="3">
    <source>
        <dbReference type="Proteomes" id="UP000053676"/>
    </source>
</evidence>
<proteinExistence type="predicted"/>
<feature type="compositionally biased region" description="Polar residues" evidence="1">
    <location>
        <begin position="1"/>
        <end position="14"/>
    </location>
</feature>
<dbReference type="KEGG" id="nai:NECAME_01304"/>